<dbReference type="PROSITE" id="PS50804">
    <property type="entry name" value="SCAN_BOX"/>
    <property type="match status" value="1"/>
</dbReference>
<dbReference type="GeneTree" id="ENSGT01030000234795"/>
<name>A0A8C0GB54_CHEAB</name>
<dbReference type="Gene3D" id="1.10.4020.10">
    <property type="entry name" value="DNA breaking-rejoining enzymes"/>
    <property type="match status" value="1"/>
</dbReference>
<protein>
    <recommendedName>
        <fullName evidence="2">SCAN box domain-containing protein</fullName>
    </recommendedName>
</protein>
<evidence type="ECO:0000313" key="3">
    <source>
        <dbReference type="Ensembl" id="ENSCABP00000006565.1"/>
    </source>
</evidence>
<dbReference type="Pfam" id="PF02023">
    <property type="entry name" value="SCAN"/>
    <property type="match status" value="1"/>
</dbReference>
<evidence type="ECO:0000259" key="2">
    <source>
        <dbReference type="PROSITE" id="PS50804"/>
    </source>
</evidence>
<dbReference type="Ensembl" id="ENSCABT00000007173.1">
    <property type="protein sequence ID" value="ENSCABP00000006565.1"/>
    <property type="gene ID" value="ENSCABG00000004975.1"/>
</dbReference>
<evidence type="ECO:0000313" key="4">
    <source>
        <dbReference type="Proteomes" id="UP000694404"/>
    </source>
</evidence>
<sequence length="162" mass="18291">SRWLLMAQSANWGLLIEEARDYTQVKAAILDALDVSPETFRQRFRSLAYNAGARPQLVAQQLRDLCKRWLQLDRRSPEELLEQVISEQFLHILPPWGRAWVLRHRPPTVAAAAVTLMENFLAGENPLRPGMRNHPPGLNYAVSGSASLYNLPLEYTTSTLGG</sequence>
<reference evidence="3" key="2">
    <citation type="submission" date="2025-09" db="UniProtKB">
        <authorList>
            <consortium name="Ensembl"/>
        </authorList>
    </citation>
    <scope>IDENTIFICATION</scope>
</reference>
<keyword evidence="1" id="KW-0539">Nucleus</keyword>
<accession>A0A8C0GB54</accession>
<feature type="domain" description="SCAN box" evidence="2">
    <location>
        <begin position="41"/>
        <end position="116"/>
    </location>
</feature>
<dbReference type="AlphaFoldDB" id="A0A8C0GB54"/>
<dbReference type="InterPro" id="IPR050916">
    <property type="entry name" value="SCAN-C2H2_zinc_finger"/>
</dbReference>
<dbReference type="InterPro" id="IPR038269">
    <property type="entry name" value="SCAN_sf"/>
</dbReference>
<dbReference type="OMA" id="MAQSANW"/>
<dbReference type="PANTHER" id="PTHR45935">
    <property type="entry name" value="PROTEIN ZBED8-RELATED"/>
    <property type="match status" value="1"/>
</dbReference>
<keyword evidence="4" id="KW-1185">Reference proteome</keyword>
<dbReference type="InterPro" id="IPR003309">
    <property type="entry name" value="SCAN_dom"/>
</dbReference>
<organism evidence="3 4">
    <name type="scientific">Chelonoidis abingdonii</name>
    <name type="common">Abingdon island giant tortoise</name>
    <name type="synonym">Testudo abingdonii</name>
    <dbReference type="NCBI Taxonomy" id="106734"/>
    <lineage>
        <taxon>Eukaryota</taxon>
        <taxon>Metazoa</taxon>
        <taxon>Chordata</taxon>
        <taxon>Craniata</taxon>
        <taxon>Vertebrata</taxon>
        <taxon>Euteleostomi</taxon>
        <taxon>Archelosauria</taxon>
        <taxon>Testudinata</taxon>
        <taxon>Testudines</taxon>
        <taxon>Cryptodira</taxon>
        <taxon>Durocryptodira</taxon>
        <taxon>Testudinoidea</taxon>
        <taxon>Testudinidae</taxon>
        <taxon>Chelonoidis</taxon>
    </lineage>
</organism>
<reference evidence="3" key="1">
    <citation type="submission" date="2025-08" db="UniProtKB">
        <authorList>
            <consortium name="Ensembl"/>
        </authorList>
    </citation>
    <scope>IDENTIFICATION</scope>
</reference>
<evidence type="ECO:0000256" key="1">
    <source>
        <dbReference type="ARBA" id="ARBA00023242"/>
    </source>
</evidence>
<dbReference type="SMART" id="SM00431">
    <property type="entry name" value="SCAN"/>
    <property type="match status" value="1"/>
</dbReference>
<dbReference type="Proteomes" id="UP000694404">
    <property type="component" value="Unplaced"/>
</dbReference>
<proteinExistence type="predicted"/>
<dbReference type="SUPFAM" id="SSF47353">
    <property type="entry name" value="Retrovirus capsid dimerization domain-like"/>
    <property type="match status" value="1"/>
</dbReference>
<dbReference type="PANTHER" id="PTHR45935:SF15">
    <property type="entry name" value="SCAN BOX DOMAIN-CONTAINING PROTEIN"/>
    <property type="match status" value="1"/>
</dbReference>